<accession>A0A1T5AC49</accession>
<protein>
    <submittedName>
        <fullName evidence="2">Uncharacterized protein</fullName>
    </submittedName>
</protein>
<dbReference type="Proteomes" id="UP000190044">
    <property type="component" value="Unassembled WGS sequence"/>
</dbReference>
<dbReference type="AlphaFoldDB" id="A0A1T5AC49"/>
<name>A0A1T5AC49_9SPHN</name>
<evidence type="ECO:0000313" key="2">
    <source>
        <dbReference type="EMBL" id="SKB32534.1"/>
    </source>
</evidence>
<evidence type="ECO:0000313" key="3">
    <source>
        <dbReference type="Proteomes" id="UP000190044"/>
    </source>
</evidence>
<dbReference type="EMBL" id="FUYP01000003">
    <property type="protein sequence ID" value="SKB32534.1"/>
    <property type="molecule type" value="Genomic_DNA"/>
</dbReference>
<keyword evidence="3" id="KW-1185">Reference proteome</keyword>
<gene>
    <name evidence="2" type="ORF">SAMN06295937_100388</name>
</gene>
<reference evidence="3" key="1">
    <citation type="submission" date="2017-02" db="EMBL/GenBank/DDBJ databases">
        <authorList>
            <person name="Varghese N."/>
            <person name="Submissions S."/>
        </authorList>
    </citation>
    <scope>NUCLEOTIDE SEQUENCE [LARGE SCALE GENOMIC DNA]</scope>
    <source>
        <strain evidence="3">R11H</strain>
    </source>
</reference>
<sequence length="90" mass="9925">MRSFSFRVLIVSAVFAVAASFTEHIVAPIERAAARFFEFVASVFKVEPMRLAADGPSLVLREDRDPLPASLLERLRHEKGVPRLGAARGC</sequence>
<keyword evidence="1" id="KW-0732">Signal</keyword>
<organism evidence="2 3">
    <name type="scientific">Sphingopyxis flava</name>
    <dbReference type="NCBI Taxonomy" id="1507287"/>
    <lineage>
        <taxon>Bacteria</taxon>
        <taxon>Pseudomonadati</taxon>
        <taxon>Pseudomonadota</taxon>
        <taxon>Alphaproteobacteria</taxon>
        <taxon>Sphingomonadales</taxon>
        <taxon>Sphingomonadaceae</taxon>
        <taxon>Sphingopyxis</taxon>
    </lineage>
</organism>
<dbReference type="RefSeq" id="WP_139375649.1">
    <property type="nucleotide sequence ID" value="NZ_FUYP01000003.1"/>
</dbReference>
<feature type="signal peptide" evidence="1">
    <location>
        <begin position="1"/>
        <end position="18"/>
    </location>
</feature>
<feature type="chain" id="PRO_5012504610" evidence="1">
    <location>
        <begin position="19"/>
        <end position="90"/>
    </location>
</feature>
<proteinExistence type="predicted"/>
<evidence type="ECO:0000256" key="1">
    <source>
        <dbReference type="SAM" id="SignalP"/>
    </source>
</evidence>